<dbReference type="EMBL" id="NDWU01000015">
    <property type="protein sequence ID" value="PUA31587.1"/>
    <property type="molecule type" value="Genomic_DNA"/>
</dbReference>
<comment type="caution">
    <text evidence="6">The sequence shown here is derived from an EMBL/GenBank/DDBJ whole genome shotgun (WGS) entry which is preliminary data.</text>
</comment>
<proteinExistence type="inferred from homology"/>
<dbReference type="Proteomes" id="UP000244066">
    <property type="component" value="Unassembled WGS sequence"/>
</dbReference>
<organism evidence="6 7">
    <name type="scientific">Candidatus Terraquivivens tikiterensis</name>
    <dbReference type="NCBI Taxonomy" id="1980982"/>
    <lineage>
        <taxon>Archaea</taxon>
        <taxon>Nitrososphaerota</taxon>
        <taxon>Candidatus Wolframiiraptoraceae</taxon>
        <taxon>Candidatus Terraquivivens</taxon>
    </lineage>
</organism>
<dbReference type="GO" id="GO:0005524">
    <property type="term" value="F:ATP binding"/>
    <property type="evidence" value="ECO:0007669"/>
    <property type="project" value="UniProtKB-KW"/>
</dbReference>
<dbReference type="PANTHER" id="PTHR43776:SF7">
    <property type="entry name" value="D,D-DIPEPTIDE TRANSPORT ATP-BINDING PROTEIN DDPF-RELATED"/>
    <property type="match status" value="1"/>
</dbReference>
<keyword evidence="2" id="KW-0813">Transport</keyword>
<dbReference type="SMART" id="SM00382">
    <property type="entry name" value="AAA"/>
    <property type="match status" value="1"/>
</dbReference>
<gene>
    <name evidence="6" type="ORF">B9J98_05830</name>
</gene>
<dbReference type="CDD" id="cd03257">
    <property type="entry name" value="ABC_NikE_OppD_transporters"/>
    <property type="match status" value="1"/>
</dbReference>
<dbReference type="InterPro" id="IPR013563">
    <property type="entry name" value="Oligopep_ABC_C"/>
</dbReference>
<dbReference type="Gene3D" id="3.40.50.300">
    <property type="entry name" value="P-loop containing nucleotide triphosphate hydrolases"/>
    <property type="match status" value="1"/>
</dbReference>
<dbReference type="PROSITE" id="PS50893">
    <property type="entry name" value="ABC_TRANSPORTER_2"/>
    <property type="match status" value="1"/>
</dbReference>
<name>A0A2R7Y2J9_9ARCH</name>
<dbReference type="Pfam" id="PF00005">
    <property type="entry name" value="ABC_tran"/>
    <property type="match status" value="1"/>
</dbReference>
<feature type="domain" description="ABC transporter" evidence="5">
    <location>
        <begin position="8"/>
        <end position="253"/>
    </location>
</feature>
<evidence type="ECO:0000313" key="7">
    <source>
        <dbReference type="Proteomes" id="UP000244066"/>
    </source>
</evidence>
<dbReference type="PANTHER" id="PTHR43776">
    <property type="entry name" value="TRANSPORT ATP-BINDING PROTEIN"/>
    <property type="match status" value="1"/>
</dbReference>
<evidence type="ECO:0000256" key="4">
    <source>
        <dbReference type="ARBA" id="ARBA00022840"/>
    </source>
</evidence>
<dbReference type="AlphaFoldDB" id="A0A2R7Y2J9"/>
<protein>
    <submittedName>
        <fullName evidence="6">Peptide ABC transporter ATP-binding protein</fullName>
    </submittedName>
</protein>
<evidence type="ECO:0000313" key="6">
    <source>
        <dbReference type="EMBL" id="PUA31587.1"/>
    </source>
</evidence>
<accession>A0A2R7Y2J9</accession>
<keyword evidence="4 6" id="KW-0067">ATP-binding</keyword>
<dbReference type="GO" id="GO:0055085">
    <property type="term" value="P:transmembrane transport"/>
    <property type="evidence" value="ECO:0007669"/>
    <property type="project" value="UniProtKB-ARBA"/>
</dbReference>
<evidence type="ECO:0000256" key="1">
    <source>
        <dbReference type="ARBA" id="ARBA00005417"/>
    </source>
</evidence>
<dbReference type="InterPro" id="IPR050319">
    <property type="entry name" value="ABC_transp_ATP-bind"/>
</dbReference>
<dbReference type="SUPFAM" id="SSF52540">
    <property type="entry name" value="P-loop containing nucleoside triphosphate hydrolases"/>
    <property type="match status" value="1"/>
</dbReference>
<dbReference type="GO" id="GO:0015833">
    <property type="term" value="P:peptide transport"/>
    <property type="evidence" value="ECO:0007669"/>
    <property type="project" value="InterPro"/>
</dbReference>
<dbReference type="InterPro" id="IPR003593">
    <property type="entry name" value="AAA+_ATPase"/>
</dbReference>
<dbReference type="GO" id="GO:0016887">
    <property type="term" value="F:ATP hydrolysis activity"/>
    <property type="evidence" value="ECO:0007669"/>
    <property type="project" value="InterPro"/>
</dbReference>
<dbReference type="InterPro" id="IPR003439">
    <property type="entry name" value="ABC_transporter-like_ATP-bd"/>
</dbReference>
<reference evidence="6 7" key="1">
    <citation type="submission" date="2017-04" db="EMBL/GenBank/DDBJ databases">
        <title>Draft Aigarchaeota genome from a New Zealand hot spring.</title>
        <authorList>
            <person name="Reysenbach A.-L."/>
            <person name="Donaho J.A."/>
            <person name="Gerhart J."/>
            <person name="Kelley J.F."/>
            <person name="Kouba K."/>
            <person name="Podar M."/>
            <person name="Stott M."/>
        </authorList>
    </citation>
    <scope>NUCLEOTIDE SEQUENCE [LARGE SCALE GENOMIC DNA]</scope>
    <source>
        <strain evidence="6">NZ13_MG1</strain>
    </source>
</reference>
<evidence type="ECO:0000256" key="2">
    <source>
        <dbReference type="ARBA" id="ARBA00022448"/>
    </source>
</evidence>
<sequence>MLYDQVLLKVEHLKRYFNTPKGTVKAVDDVSFNVIKGETLALVGESGSGKTTTANVILGRYTATDGSVFYKDVEIGSMPLTKRPLWLRREIQVVFQDPATSLNPKKTVKDIIETAIRIHYPKLNKYERMERLLELLDYIGLTEDHLFKLPRELGGGEKQLVALARALATNPTHLILDEPTSSLDVSAQSRILSTLLKIQKDRGLTYILITHDLAVVKNISHRINVMYLGKIVETAPVDDIFGEPLHPYTQMLLSSIPTISEEESKMLPKGVESRGEIPSAIDPPSGCRFRTRCPFVMDVCSKEEPPLKEVVTRHFVACHLHNKNV</sequence>
<dbReference type="Pfam" id="PF08352">
    <property type="entry name" value="oligo_HPY"/>
    <property type="match status" value="1"/>
</dbReference>
<evidence type="ECO:0000256" key="3">
    <source>
        <dbReference type="ARBA" id="ARBA00022741"/>
    </source>
</evidence>
<evidence type="ECO:0000259" key="5">
    <source>
        <dbReference type="PROSITE" id="PS50893"/>
    </source>
</evidence>
<dbReference type="FunFam" id="3.40.50.300:FF:000016">
    <property type="entry name" value="Oligopeptide ABC transporter ATP-binding component"/>
    <property type="match status" value="1"/>
</dbReference>
<comment type="similarity">
    <text evidence="1">Belongs to the ABC transporter superfamily.</text>
</comment>
<dbReference type="NCBIfam" id="TIGR01727">
    <property type="entry name" value="oligo_HPY"/>
    <property type="match status" value="1"/>
</dbReference>
<dbReference type="InterPro" id="IPR027417">
    <property type="entry name" value="P-loop_NTPase"/>
</dbReference>
<keyword evidence="3" id="KW-0547">Nucleotide-binding</keyword>